<proteinExistence type="predicted"/>
<dbReference type="GO" id="GO:0005524">
    <property type="term" value="F:ATP binding"/>
    <property type="evidence" value="ECO:0007669"/>
    <property type="project" value="InterPro"/>
</dbReference>
<dbReference type="GO" id="GO:0016887">
    <property type="term" value="F:ATP hydrolysis activity"/>
    <property type="evidence" value="ECO:0007669"/>
    <property type="project" value="InterPro"/>
</dbReference>
<dbReference type="OrthoDB" id="9781481at2"/>
<dbReference type="RefSeq" id="WP_117159436.1">
    <property type="nucleotide sequence ID" value="NZ_QVID01000001.1"/>
</dbReference>
<dbReference type="SUPFAM" id="SSF52540">
    <property type="entry name" value="P-loop containing nucleoside triphosphate hydrolases"/>
    <property type="match status" value="1"/>
</dbReference>
<sequence>MQLPNSITPREELNLRLGIKCSLPQSNQLFAGLYAIYAVSDISSLEYAEEYDNVGKIAIKLKTALEEPIAEFFQDQLGEADIEASVLISNLNSTPLFKQHLESLQVALQLYWKLGEINFVADRGNTAERTGGERYSKLLNFSTNLDIIDVVLKGDLVNVNTSAKNFLFNQLTGSNLETGATEEKVSKLLTAFSEEATFKIRQGGQETIFQQEGIYAHLSEGLKVVGRDEKEDVGPLRVLNSVVKDNLHFYLRYDGNDFTLKDDTDEESISKYFERVKTALNLSPKETSINIDNSPVDADDNIAFNPSKNMNNKIFYGAPGTGKSYKLDQILKGVPQEQKERITFHPDFDYASFVGGYKPISVKGDDGKFDIQYKFVPQAFANIYVKAWKNIESENKYFLAIEEINRGNCAEIFGDIFQLLDRDANYTVTPSDEFQKYLEEELGTDHDGLKNGLKLPSNLYIYATMNTSDQSLFPMDSAFKRRWDWEYIPICYDETTEEGKSNPSYSYTVQLDDNRSFRWNDFISKINTEHIQNEPTLGMDKCIGNYFIKPNADGAITLEAFVNKVLFYLWNDVFKDEKNNVFAENEAYESYFPIKSKGLDKLIALLERINVEIAEQPQNGQEKQQDEVIN</sequence>
<dbReference type="Proteomes" id="UP000261082">
    <property type="component" value="Unassembled WGS sequence"/>
</dbReference>
<dbReference type="InterPro" id="IPR011704">
    <property type="entry name" value="ATPase_dyneun-rel_AAA"/>
</dbReference>
<dbReference type="EMBL" id="QVID01000001">
    <property type="protein sequence ID" value="RFN60377.1"/>
    <property type="molecule type" value="Genomic_DNA"/>
</dbReference>
<protein>
    <recommendedName>
        <fullName evidence="1">ATPase dynein-related AAA domain-containing protein</fullName>
    </recommendedName>
</protein>
<dbReference type="InterPro" id="IPR027417">
    <property type="entry name" value="P-loop_NTPase"/>
</dbReference>
<evidence type="ECO:0000313" key="3">
    <source>
        <dbReference type="Proteomes" id="UP000261082"/>
    </source>
</evidence>
<dbReference type="AlphaFoldDB" id="A0A3E1QE36"/>
<reference evidence="2 3" key="1">
    <citation type="journal article" date="2007" name="Int. J. Syst. Evol. Microbiol.">
        <title>Marixanthomonas ophiurae gen. nov., sp. nov., a marine bacterium of the family Flavobacteriaceae isolated from a deep-sea brittle star.</title>
        <authorList>
            <person name="Romanenko L.A."/>
            <person name="Uchino M."/>
            <person name="Frolova G.M."/>
            <person name="Mikhailov V.V."/>
        </authorList>
    </citation>
    <scope>NUCLEOTIDE SEQUENCE [LARGE SCALE GENOMIC DNA]</scope>
    <source>
        <strain evidence="2 3">KMM 3046</strain>
    </source>
</reference>
<keyword evidence="3" id="KW-1185">Reference proteome</keyword>
<gene>
    <name evidence="2" type="ORF">DZ858_10160</name>
</gene>
<dbReference type="Pfam" id="PF07728">
    <property type="entry name" value="AAA_5"/>
    <property type="match status" value="1"/>
</dbReference>
<dbReference type="PANTHER" id="PTHR37291:SF1">
    <property type="entry name" value="TYPE IV METHYL-DIRECTED RESTRICTION ENZYME ECOKMCRB SUBUNIT"/>
    <property type="match status" value="1"/>
</dbReference>
<feature type="domain" description="ATPase dynein-related AAA" evidence="1">
    <location>
        <begin position="314"/>
        <end position="482"/>
    </location>
</feature>
<organism evidence="2 3">
    <name type="scientific">Marixanthomonas ophiurae</name>
    <dbReference type="NCBI Taxonomy" id="387659"/>
    <lineage>
        <taxon>Bacteria</taxon>
        <taxon>Pseudomonadati</taxon>
        <taxon>Bacteroidota</taxon>
        <taxon>Flavobacteriia</taxon>
        <taxon>Flavobacteriales</taxon>
        <taxon>Flavobacteriaceae</taxon>
        <taxon>Marixanthomonas</taxon>
    </lineage>
</organism>
<comment type="caution">
    <text evidence="2">The sequence shown here is derived from an EMBL/GenBank/DDBJ whole genome shotgun (WGS) entry which is preliminary data.</text>
</comment>
<dbReference type="Gene3D" id="3.40.50.300">
    <property type="entry name" value="P-loop containing nucleotide triphosphate hydrolases"/>
    <property type="match status" value="1"/>
</dbReference>
<evidence type="ECO:0000313" key="2">
    <source>
        <dbReference type="EMBL" id="RFN60377.1"/>
    </source>
</evidence>
<name>A0A3E1QE36_9FLAO</name>
<dbReference type="InterPro" id="IPR052934">
    <property type="entry name" value="Methyl-DNA_Rec/Restrict_Enz"/>
</dbReference>
<accession>A0A3E1QE36</accession>
<evidence type="ECO:0000259" key="1">
    <source>
        <dbReference type="Pfam" id="PF07728"/>
    </source>
</evidence>
<dbReference type="PANTHER" id="PTHR37291">
    <property type="entry name" value="5-METHYLCYTOSINE-SPECIFIC RESTRICTION ENZYME B"/>
    <property type="match status" value="1"/>
</dbReference>